<comment type="caution">
    <text evidence="2">The sequence shown here is derived from an EMBL/GenBank/DDBJ whole genome shotgun (WGS) entry which is preliminary data.</text>
</comment>
<dbReference type="Proteomes" id="UP001375240">
    <property type="component" value="Unassembled WGS sequence"/>
</dbReference>
<organism evidence="2 3">
    <name type="scientific">Orbilia brochopaga</name>
    <dbReference type="NCBI Taxonomy" id="3140254"/>
    <lineage>
        <taxon>Eukaryota</taxon>
        <taxon>Fungi</taxon>
        <taxon>Dikarya</taxon>
        <taxon>Ascomycota</taxon>
        <taxon>Pezizomycotina</taxon>
        <taxon>Orbiliomycetes</taxon>
        <taxon>Orbiliales</taxon>
        <taxon>Orbiliaceae</taxon>
        <taxon>Orbilia</taxon>
    </lineage>
</organism>
<keyword evidence="3" id="KW-1185">Reference proteome</keyword>
<proteinExistence type="predicted"/>
<gene>
    <name evidence="2" type="ORF">TWF696_009431</name>
</gene>
<accession>A0AAV9UF21</accession>
<feature type="compositionally biased region" description="Basic and acidic residues" evidence="1">
    <location>
        <begin position="31"/>
        <end position="46"/>
    </location>
</feature>
<evidence type="ECO:0000313" key="3">
    <source>
        <dbReference type="Proteomes" id="UP001375240"/>
    </source>
</evidence>
<dbReference type="EMBL" id="JAVHNQ010000009">
    <property type="protein sequence ID" value="KAK6338620.1"/>
    <property type="molecule type" value="Genomic_DNA"/>
</dbReference>
<feature type="region of interest" description="Disordered" evidence="1">
    <location>
        <begin position="1"/>
        <end position="122"/>
    </location>
</feature>
<reference evidence="2 3" key="1">
    <citation type="submission" date="2019-10" db="EMBL/GenBank/DDBJ databases">
        <authorList>
            <person name="Palmer J.M."/>
        </authorList>
    </citation>
    <scope>NUCLEOTIDE SEQUENCE [LARGE SCALE GENOMIC DNA]</scope>
    <source>
        <strain evidence="2 3">TWF696</strain>
    </source>
</reference>
<sequence>MTVVKVETNNVGDYSGVLPDKETAASASGRENCKEHSSDGEYEHTSSTESNQPNLNPHGEAVSSEGTQEFGKKRGRLSASEKENANRKRMKATCKTSDTAKEITPMKKSSRGRKPAGSADAWTDEQEAYLRQLFTNSNKPTIAEVHRQFEEKYTTGRSQNGIKLRWYSIKTKSLVLTPNEEHILKKAVEKYENNKAAAVLDTYTKEGGANVTKLTQKFVAMKLKEWDKGGIDKAQLDVADTNDESDDN</sequence>
<evidence type="ECO:0000313" key="2">
    <source>
        <dbReference type="EMBL" id="KAK6338620.1"/>
    </source>
</evidence>
<protein>
    <recommendedName>
        <fullName evidence="4">Myb-like domain-containing protein</fullName>
    </recommendedName>
</protein>
<evidence type="ECO:0000256" key="1">
    <source>
        <dbReference type="SAM" id="MobiDB-lite"/>
    </source>
</evidence>
<evidence type="ECO:0008006" key="4">
    <source>
        <dbReference type="Google" id="ProtNLM"/>
    </source>
</evidence>
<dbReference type="AlphaFoldDB" id="A0AAV9UF21"/>
<name>A0AAV9UF21_9PEZI</name>